<feature type="transmembrane region" description="Helical" evidence="1">
    <location>
        <begin position="234"/>
        <end position="255"/>
    </location>
</feature>
<dbReference type="EMBL" id="CP023434">
    <property type="protein sequence ID" value="AXY26438.1"/>
    <property type="molecule type" value="Genomic_DNA"/>
</dbReference>
<dbReference type="GO" id="GO:0005886">
    <property type="term" value="C:plasma membrane"/>
    <property type="evidence" value="ECO:0007669"/>
    <property type="project" value="TreeGrafter"/>
</dbReference>
<sequence length="316" mass="35972">MKTNTITIVVPCYNEAETLDLFMAEILRTQEKIPEVFLEVLMVNDGSKDQTLEVMKRLAKMYPDRVFYLSFTRNFGKEAGIIAGLDHAKGEWVALMDADLQDPPHLLVEMHRMITEEGYDTVATRRTTREGEPLIRSFFASMFYKINNRIADVQLEEGARDYRLMTQQVVQSVRQLPEQNRFSKGIFSWVGYNVGYIEYENVERSAGETSWSFGKLFDYALEGILSFSDAPLTLASYIGFFSFAFAVIYGIYIVVRTILFGTDSAGWPTLVVLIVGMGGLQLLCLGIVGKYIGKIYLESKNRPLYLIRESNVKVDK</sequence>
<dbReference type="Pfam" id="PF00535">
    <property type="entry name" value="Glycos_transf_2"/>
    <property type="match status" value="1"/>
</dbReference>
<protein>
    <submittedName>
        <fullName evidence="3">Glycosyltransferase</fullName>
    </submittedName>
</protein>
<dbReference type="SUPFAM" id="SSF53448">
    <property type="entry name" value="Nucleotide-diphospho-sugar transferases"/>
    <property type="match status" value="1"/>
</dbReference>
<dbReference type="AlphaFoldDB" id="A0A347WMY1"/>
<dbReference type="Proteomes" id="UP000263232">
    <property type="component" value="Chromosome"/>
</dbReference>
<organism evidence="3 4">
    <name type="scientific">Suicoccus acidiformans</name>
    <dbReference type="NCBI Taxonomy" id="2036206"/>
    <lineage>
        <taxon>Bacteria</taxon>
        <taxon>Bacillati</taxon>
        <taxon>Bacillota</taxon>
        <taxon>Bacilli</taxon>
        <taxon>Lactobacillales</taxon>
        <taxon>Aerococcaceae</taxon>
        <taxon>Suicoccus</taxon>
    </lineage>
</organism>
<dbReference type="KEGG" id="abae:CL176_10780"/>
<dbReference type="CDD" id="cd04187">
    <property type="entry name" value="DPM1_like_bac"/>
    <property type="match status" value="1"/>
</dbReference>
<evidence type="ECO:0000313" key="4">
    <source>
        <dbReference type="Proteomes" id="UP000263232"/>
    </source>
</evidence>
<gene>
    <name evidence="3" type="ORF">CL176_10780</name>
</gene>
<dbReference type="GO" id="GO:0016740">
    <property type="term" value="F:transferase activity"/>
    <property type="evidence" value="ECO:0007669"/>
    <property type="project" value="UniProtKB-KW"/>
</dbReference>
<reference evidence="3 4" key="1">
    <citation type="submission" date="2017-09" db="EMBL/GenBank/DDBJ databases">
        <title>Complete genome sequence of Oxytococcus suis strain ZY16052.</title>
        <authorList>
            <person name="Li F."/>
        </authorList>
    </citation>
    <scope>NUCLEOTIDE SEQUENCE [LARGE SCALE GENOMIC DNA]</scope>
    <source>
        <strain evidence="3 4">ZY16052</strain>
    </source>
</reference>
<dbReference type="OrthoDB" id="9807778at2"/>
<feature type="domain" description="Glycosyltransferase 2-like" evidence="2">
    <location>
        <begin position="7"/>
        <end position="165"/>
    </location>
</feature>
<keyword evidence="3" id="KW-0808">Transferase</keyword>
<dbReference type="InterPro" id="IPR029044">
    <property type="entry name" value="Nucleotide-diphossugar_trans"/>
</dbReference>
<dbReference type="InterPro" id="IPR001173">
    <property type="entry name" value="Glyco_trans_2-like"/>
</dbReference>
<dbReference type="PANTHER" id="PTHR48090">
    <property type="entry name" value="UNDECAPRENYL-PHOSPHATE 4-DEOXY-4-FORMAMIDO-L-ARABINOSE TRANSFERASE-RELATED"/>
    <property type="match status" value="1"/>
</dbReference>
<dbReference type="PANTHER" id="PTHR48090:SF8">
    <property type="entry name" value="GLYCOSYLTRANSFERASE CSBB-RELATED"/>
    <property type="match status" value="1"/>
</dbReference>
<evidence type="ECO:0000259" key="2">
    <source>
        <dbReference type="Pfam" id="PF00535"/>
    </source>
</evidence>
<accession>A0A347WMY1</accession>
<proteinExistence type="predicted"/>
<keyword evidence="4" id="KW-1185">Reference proteome</keyword>
<dbReference type="Gene3D" id="3.90.550.10">
    <property type="entry name" value="Spore Coat Polysaccharide Biosynthesis Protein SpsA, Chain A"/>
    <property type="match status" value="1"/>
</dbReference>
<feature type="transmembrane region" description="Helical" evidence="1">
    <location>
        <begin position="267"/>
        <end position="292"/>
    </location>
</feature>
<keyword evidence="1" id="KW-0472">Membrane</keyword>
<keyword evidence="1" id="KW-1133">Transmembrane helix</keyword>
<name>A0A347WMY1_9LACT</name>
<keyword evidence="1" id="KW-0812">Transmembrane</keyword>
<dbReference type="InterPro" id="IPR050256">
    <property type="entry name" value="Glycosyltransferase_2"/>
</dbReference>
<evidence type="ECO:0000313" key="3">
    <source>
        <dbReference type="EMBL" id="AXY26438.1"/>
    </source>
</evidence>
<evidence type="ECO:0000256" key="1">
    <source>
        <dbReference type="SAM" id="Phobius"/>
    </source>
</evidence>
<dbReference type="RefSeq" id="WP_118991295.1">
    <property type="nucleotide sequence ID" value="NZ_CP023434.1"/>
</dbReference>